<organism evidence="8 9">
    <name type="scientific">Venustampulla echinocandica</name>
    <dbReference type="NCBI Taxonomy" id="2656787"/>
    <lineage>
        <taxon>Eukaryota</taxon>
        <taxon>Fungi</taxon>
        <taxon>Dikarya</taxon>
        <taxon>Ascomycota</taxon>
        <taxon>Pezizomycotina</taxon>
        <taxon>Leotiomycetes</taxon>
        <taxon>Helotiales</taxon>
        <taxon>Pleuroascaceae</taxon>
        <taxon>Venustampulla</taxon>
    </lineage>
</organism>
<keyword evidence="3 6" id="KW-1133">Transmembrane helix</keyword>
<dbReference type="InterPro" id="IPR011701">
    <property type="entry name" value="MFS"/>
</dbReference>
<evidence type="ECO:0000313" key="9">
    <source>
        <dbReference type="Proteomes" id="UP000254866"/>
    </source>
</evidence>
<dbReference type="PANTHER" id="PTHR23501:SF43">
    <property type="entry name" value="MULTIDRUG TRANSPORTER, PUTATIVE (AFU_ORTHOLOGUE AFUA_6G03040)-RELATED"/>
    <property type="match status" value="1"/>
</dbReference>
<dbReference type="InterPro" id="IPR036259">
    <property type="entry name" value="MFS_trans_sf"/>
</dbReference>
<feature type="transmembrane region" description="Helical" evidence="6">
    <location>
        <begin position="398"/>
        <end position="417"/>
    </location>
</feature>
<feature type="transmembrane region" description="Helical" evidence="6">
    <location>
        <begin position="122"/>
        <end position="141"/>
    </location>
</feature>
<feature type="transmembrane region" description="Helical" evidence="6">
    <location>
        <begin position="259"/>
        <end position="279"/>
    </location>
</feature>
<comment type="caution">
    <text evidence="8">The sequence shown here is derived from an EMBL/GenBank/DDBJ whole genome shotgun (WGS) entry which is preliminary data.</text>
</comment>
<dbReference type="GO" id="GO:0022857">
    <property type="term" value="F:transmembrane transporter activity"/>
    <property type="evidence" value="ECO:0007669"/>
    <property type="project" value="InterPro"/>
</dbReference>
<evidence type="ECO:0000256" key="4">
    <source>
        <dbReference type="ARBA" id="ARBA00023136"/>
    </source>
</evidence>
<dbReference type="GeneID" id="43602279"/>
<dbReference type="PROSITE" id="PS50850">
    <property type="entry name" value="MFS"/>
    <property type="match status" value="1"/>
</dbReference>
<reference evidence="8 9" key="1">
    <citation type="journal article" date="2018" name="IMA Fungus">
        <title>IMA Genome-F 9: Draft genome sequence of Annulohypoxylon stygium, Aspergillus mulundensis, Berkeleyomyces basicola (syn. Thielaviopsis basicola), Ceratocystis smalleyi, two Cercospora beticola strains, Coleophoma cylindrospora, Fusarium fracticaudum, Phialophora cf. hyalina, and Morchella septimelata.</title>
        <authorList>
            <person name="Wingfield B.D."/>
            <person name="Bills G.F."/>
            <person name="Dong Y."/>
            <person name="Huang W."/>
            <person name="Nel W.J."/>
            <person name="Swalarsk-Parry B.S."/>
            <person name="Vaghefi N."/>
            <person name="Wilken P.M."/>
            <person name="An Z."/>
            <person name="de Beer Z.W."/>
            <person name="De Vos L."/>
            <person name="Chen L."/>
            <person name="Duong T.A."/>
            <person name="Gao Y."/>
            <person name="Hammerbacher A."/>
            <person name="Kikkert J.R."/>
            <person name="Li Y."/>
            <person name="Li H."/>
            <person name="Li K."/>
            <person name="Li Q."/>
            <person name="Liu X."/>
            <person name="Ma X."/>
            <person name="Naidoo K."/>
            <person name="Pethybridge S.J."/>
            <person name="Sun J."/>
            <person name="Steenkamp E.T."/>
            <person name="van der Nest M.A."/>
            <person name="van Wyk S."/>
            <person name="Wingfield M.J."/>
            <person name="Xiong C."/>
            <person name="Yue Q."/>
            <person name="Zhang X."/>
        </authorList>
    </citation>
    <scope>NUCLEOTIDE SEQUENCE [LARGE SCALE GENOMIC DNA]</scope>
    <source>
        <strain evidence="8 9">BP 5553</strain>
    </source>
</reference>
<dbReference type="GO" id="GO:0005886">
    <property type="term" value="C:plasma membrane"/>
    <property type="evidence" value="ECO:0007669"/>
    <property type="project" value="TreeGrafter"/>
</dbReference>
<evidence type="ECO:0000259" key="7">
    <source>
        <dbReference type="PROSITE" id="PS50850"/>
    </source>
</evidence>
<name>A0A370TCQ0_9HELO</name>
<feature type="transmembrane region" description="Helical" evidence="6">
    <location>
        <begin position="429"/>
        <end position="454"/>
    </location>
</feature>
<feature type="transmembrane region" description="Helical" evidence="6">
    <location>
        <begin position="475"/>
        <end position="503"/>
    </location>
</feature>
<dbReference type="Gene3D" id="1.20.1720.10">
    <property type="entry name" value="Multidrug resistance protein D"/>
    <property type="match status" value="1"/>
</dbReference>
<feature type="transmembrane region" description="Helical" evidence="6">
    <location>
        <begin position="285"/>
        <end position="310"/>
    </location>
</feature>
<dbReference type="RefSeq" id="XP_031865960.1">
    <property type="nucleotide sequence ID" value="XM_032018053.1"/>
</dbReference>
<dbReference type="AlphaFoldDB" id="A0A370TCQ0"/>
<dbReference type="SUPFAM" id="SSF103473">
    <property type="entry name" value="MFS general substrate transporter"/>
    <property type="match status" value="2"/>
</dbReference>
<evidence type="ECO:0000256" key="5">
    <source>
        <dbReference type="SAM" id="MobiDB-lite"/>
    </source>
</evidence>
<dbReference type="PANTHER" id="PTHR23501">
    <property type="entry name" value="MAJOR FACILITATOR SUPERFAMILY"/>
    <property type="match status" value="1"/>
</dbReference>
<keyword evidence="4 6" id="KW-0472">Membrane</keyword>
<evidence type="ECO:0000313" key="8">
    <source>
        <dbReference type="EMBL" id="RDL32028.1"/>
    </source>
</evidence>
<feature type="transmembrane region" description="Helical" evidence="6">
    <location>
        <begin position="147"/>
        <end position="168"/>
    </location>
</feature>
<evidence type="ECO:0000256" key="6">
    <source>
        <dbReference type="SAM" id="Phobius"/>
    </source>
</evidence>
<evidence type="ECO:0000256" key="1">
    <source>
        <dbReference type="ARBA" id="ARBA00004141"/>
    </source>
</evidence>
<dbReference type="Proteomes" id="UP000254866">
    <property type="component" value="Unassembled WGS sequence"/>
</dbReference>
<proteinExistence type="predicted"/>
<dbReference type="OrthoDB" id="440553at2759"/>
<feature type="transmembrane region" description="Helical" evidence="6">
    <location>
        <begin position="93"/>
        <end position="110"/>
    </location>
</feature>
<feature type="transmembrane region" description="Helical" evidence="6">
    <location>
        <begin position="365"/>
        <end position="391"/>
    </location>
</feature>
<keyword evidence="2 6" id="KW-0812">Transmembrane</keyword>
<feature type="transmembrane region" description="Helical" evidence="6">
    <location>
        <begin position="180"/>
        <end position="198"/>
    </location>
</feature>
<evidence type="ECO:0000256" key="2">
    <source>
        <dbReference type="ARBA" id="ARBA00022692"/>
    </source>
</evidence>
<dbReference type="EMBL" id="NPIC01000011">
    <property type="protein sequence ID" value="RDL32028.1"/>
    <property type="molecule type" value="Genomic_DNA"/>
</dbReference>
<gene>
    <name evidence="8" type="ORF">BP5553_09430</name>
</gene>
<sequence length="580" mass="63070">MAPSRSGSKDIILGDLSSGSVKSSRDEASITQKAEATSVEEEISETVFITGWSLGLITFAQCLALFVAQMESSIVSTSILAITNELGGFNKSSWVFTAFLLTYSGLVIIWAKMSDIFGRKRLLLVALILFIVFSGACGAAQTLIQLIMFRCIQGIGGSGIFSLAIIIWFEIVPPRDFPKYTALVTVVFTFSVTFGPLIGGSLTDHTTWRWIFLLNVPLGFISLVILFFLLPTTLPAQKHSATPLVGNIWSLKNLQRIDFIGATLLLGGCVLLVTALQQAADGISFAAAVVLSLLILSGVFWVAFVIWQWFITTKRELPEPVFPWRFFSSRVFMGMILNTFFAGTILTVLTIQLPQRFQTVNGNSALIAGVRLISFGLLAPASSAISATIIGKTTIPPIWHILLGSFLEIVGTVGLSKTPTTYAIAPQQYVFQVITGVGVGFCNAALMLLVPNVVEKRDLGEYPNADESRKHFTDLGIAVGTAAITQFRVLGGIMGLAIVISVMNRAIQSDLLDILPVQTVDTLLQTTEIIHRLPPSVQESVRLIFARGYNLQMTIMIGFAAAQVPSTMLMWTRKPIMVEK</sequence>
<dbReference type="InterPro" id="IPR020846">
    <property type="entry name" value="MFS_dom"/>
</dbReference>
<protein>
    <recommendedName>
        <fullName evidence="7">Major facilitator superfamily (MFS) profile domain-containing protein</fullName>
    </recommendedName>
</protein>
<dbReference type="Pfam" id="PF07690">
    <property type="entry name" value="MFS_1"/>
    <property type="match status" value="1"/>
</dbReference>
<comment type="subcellular location">
    <subcellularLocation>
        <location evidence="1">Membrane</location>
        <topology evidence="1">Multi-pass membrane protein</topology>
    </subcellularLocation>
</comment>
<evidence type="ECO:0000256" key="3">
    <source>
        <dbReference type="ARBA" id="ARBA00022989"/>
    </source>
</evidence>
<feature type="transmembrane region" description="Helical" evidence="6">
    <location>
        <begin position="47"/>
        <end position="68"/>
    </location>
</feature>
<feature type="transmembrane region" description="Helical" evidence="6">
    <location>
        <begin position="210"/>
        <end position="230"/>
    </location>
</feature>
<feature type="domain" description="Major facilitator superfamily (MFS) profile" evidence="7">
    <location>
        <begin position="57"/>
        <end position="509"/>
    </location>
</feature>
<accession>A0A370TCQ0</accession>
<keyword evidence="9" id="KW-1185">Reference proteome</keyword>
<feature type="region of interest" description="Disordered" evidence="5">
    <location>
        <begin position="1"/>
        <end position="28"/>
    </location>
</feature>
<feature type="transmembrane region" description="Helical" evidence="6">
    <location>
        <begin position="331"/>
        <end position="353"/>
    </location>
</feature>